<keyword evidence="3" id="KW-1185">Reference proteome</keyword>
<feature type="region of interest" description="Disordered" evidence="1">
    <location>
        <begin position="1"/>
        <end position="73"/>
    </location>
</feature>
<accession>A0A160SZV4</accession>
<protein>
    <submittedName>
        <fullName evidence="2">Uncharacterized protein</fullName>
    </submittedName>
</protein>
<dbReference type="EMBL" id="LN890655">
    <property type="protein sequence ID" value="CUS02704.2"/>
    <property type="molecule type" value="Genomic_DNA"/>
</dbReference>
<dbReference type="Proteomes" id="UP000215027">
    <property type="component" value="Chromosome I"/>
</dbReference>
<gene>
    <name evidence="2" type="ORF">CFX0092_A0826</name>
</gene>
<dbReference type="AlphaFoldDB" id="A0A160SZV4"/>
<feature type="compositionally biased region" description="Basic residues" evidence="1">
    <location>
        <begin position="61"/>
        <end position="73"/>
    </location>
</feature>
<dbReference type="KEGG" id="pbf:CFX0092_A0826"/>
<feature type="compositionally biased region" description="Basic and acidic residues" evidence="1">
    <location>
        <begin position="1"/>
        <end position="22"/>
    </location>
</feature>
<name>A0A160SZV4_9CHLR</name>
<evidence type="ECO:0000313" key="2">
    <source>
        <dbReference type="EMBL" id="CUS02704.2"/>
    </source>
</evidence>
<organism evidence="2 3">
    <name type="scientific">Candidatus Promineifilum breve</name>
    <dbReference type="NCBI Taxonomy" id="1806508"/>
    <lineage>
        <taxon>Bacteria</taxon>
        <taxon>Bacillati</taxon>
        <taxon>Chloroflexota</taxon>
        <taxon>Ardenticatenia</taxon>
        <taxon>Candidatus Promineifilales</taxon>
        <taxon>Candidatus Promineifilaceae</taxon>
        <taxon>Candidatus Promineifilum</taxon>
    </lineage>
</organism>
<reference evidence="2" key="1">
    <citation type="submission" date="2016-01" db="EMBL/GenBank/DDBJ databases">
        <authorList>
            <person name="Mcilroy J.S."/>
            <person name="Karst M S."/>
            <person name="Albertsen M."/>
        </authorList>
    </citation>
    <scope>NUCLEOTIDE SEQUENCE</scope>
    <source>
        <strain evidence="2">Cfx-K</strain>
    </source>
</reference>
<proteinExistence type="predicted"/>
<sequence length="73" mass="8273">MHYEYQETNVRRQEQPEAKPERSPAGGDQEAQVDRIHRDHGLQAQLAGDRAARSGDAARSAIRRRQPAVGRRI</sequence>
<evidence type="ECO:0000256" key="1">
    <source>
        <dbReference type="SAM" id="MobiDB-lite"/>
    </source>
</evidence>
<feature type="compositionally biased region" description="Basic and acidic residues" evidence="1">
    <location>
        <begin position="32"/>
        <end position="41"/>
    </location>
</feature>
<evidence type="ECO:0000313" key="3">
    <source>
        <dbReference type="Proteomes" id="UP000215027"/>
    </source>
</evidence>